<dbReference type="AlphaFoldDB" id="A0A369KX96"/>
<organism evidence="1 2">
    <name type="scientific">Spirobacillus cienkowskii</name>
    <dbReference type="NCBI Taxonomy" id="495820"/>
    <lineage>
        <taxon>Bacteria</taxon>
        <taxon>Pseudomonadati</taxon>
        <taxon>Bdellovibrionota</taxon>
        <taxon>Oligoflexia</taxon>
        <taxon>Silvanigrellales</taxon>
        <taxon>Spirobacillus</taxon>
    </lineage>
</organism>
<evidence type="ECO:0000313" key="2">
    <source>
        <dbReference type="Proteomes" id="UP000253934"/>
    </source>
</evidence>
<name>A0A369KX96_9BACT</name>
<comment type="caution">
    <text evidence="1">The sequence shown here is derived from an EMBL/GenBank/DDBJ whole genome shotgun (WGS) entry which is preliminary data.</text>
</comment>
<sequence>MNKKDTSKNKKKLHDIHASIRFLENLSQEIEVAEKLSDIQDKNILLKFNQVIQIIKKELLGK</sequence>
<dbReference type="Proteomes" id="UP000253934">
    <property type="component" value="Unassembled WGS sequence"/>
</dbReference>
<evidence type="ECO:0000313" key="1">
    <source>
        <dbReference type="EMBL" id="RDB35796.1"/>
    </source>
</evidence>
<proteinExistence type="predicted"/>
<keyword evidence="2" id="KW-1185">Reference proteome</keyword>
<evidence type="ECO:0008006" key="3">
    <source>
        <dbReference type="Google" id="ProtNLM"/>
    </source>
</evidence>
<accession>A0A369KX96</accession>
<protein>
    <recommendedName>
        <fullName evidence="3">Phage protein</fullName>
    </recommendedName>
</protein>
<gene>
    <name evidence="1" type="ORF">DCC88_08455</name>
</gene>
<dbReference type="EMBL" id="QOVW01000075">
    <property type="protein sequence ID" value="RDB35796.1"/>
    <property type="molecule type" value="Genomic_DNA"/>
</dbReference>
<reference evidence="1" key="1">
    <citation type="submission" date="2018-04" db="EMBL/GenBank/DDBJ databases">
        <title>Draft genome sequence of the Candidatus Spirobacillus cienkowskii, a pathogen of freshwater Daphnia species, reconstructed from hemolymph metagenomic reads.</title>
        <authorList>
            <person name="Bresciani L."/>
            <person name="Lemos L.N."/>
            <person name="Wale N."/>
            <person name="Lin J.Y."/>
            <person name="Fernandes G.R."/>
            <person name="Duffy M.A."/>
            <person name="Rodrigues J.M."/>
        </authorList>
    </citation>
    <scope>NUCLEOTIDE SEQUENCE [LARGE SCALE GENOMIC DNA]</scope>
    <source>
        <strain evidence="1">Binning01</strain>
    </source>
</reference>